<keyword evidence="2" id="KW-1185">Reference proteome</keyword>
<evidence type="ECO:0000313" key="1">
    <source>
        <dbReference type="EnsemblProtists" id="HpaP805887"/>
    </source>
</evidence>
<proteinExistence type="predicted"/>
<dbReference type="HOGENOM" id="CLU_2547425_0_0_1"/>
<evidence type="ECO:0000313" key="2">
    <source>
        <dbReference type="Proteomes" id="UP000011713"/>
    </source>
</evidence>
<protein>
    <submittedName>
        <fullName evidence="1">Uncharacterized protein</fullName>
    </submittedName>
</protein>
<reference evidence="1" key="2">
    <citation type="submission" date="2015-06" db="UniProtKB">
        <authorList>
            <consortium name="EnsemblProtists"/>
        </authorList>
    </citation>
    <scope>IDENTIFICATION</scope>
    <source>
        <strain evidence="1">Emoy2</strain>
    </source>
</reference>
<sequence length="83" mass="10019">MIGNRRLMWKFPKVMRLLSTLSTRCDARKPRWTSRALDRMIWISPLMRCRRLKRIYLPRSWCFYLITLLRATPARAASCSLME</sequence>
<accession>M4BHL1</accession>
<organism evidence="1 2">
    <name type="scientific">Hyaloperonospora arabidopsidis (strain Emoy2)</name>
    <name type="common">Downy mildew agent</name>
    <name type="synonym">Peronospora arabidopsidis</name>
    <dbReference type="NCBI Taxonomy" id="559515"/>
    <lineage>
        <taxon>Eukaryota</taxon>
        <taxon>Sar</taxon>
        <taxon>Stramenopiles</taxon>
        <taxon>Oomycota</taxon>
        <taxon>Peronosporomycetes</taxon>
        <taxon>Peronosporales</taxon>
        <taxon>Peronosporaceae</taxon>
        <taxon>Hyaloperonospora</taxon>
    </lineage>
</organism>
<dbReference type="AlphaFoldDB" id="M4BHL1"/>
<reference evidence="2" key="1">
    <citation type="journal article" date="2010" name="Science">
        <title>Signatures of adaptation to obligate biotrophy in the Hyaloperonospora arabidopsidis genome.</title>
        <authorList>
            <person name="Baxter L."/>
            <person name="Tripathy S."/>
            <person name="Ishaque N."/>
            <person name="Boot N."/>
            <person name="Cabral A."/>
            <person name="Kemen E."/>
            <person name="Thines M."/>
            <person name="Ah-Fong A."/>
            <person name="Anderson R."/>
            <person name="Badejoko W."/>
            <person name="Bittner-Eddy P."/>
            <person name="Boore J.L."/>
            <person name="Chibucos M.C."/>
            <person name="Coates M."/>
            <person name="Dehal P."/>
            <person name="Delehaunty K."/>
            <person name="Dong S."/>
            <person name="Downton P."/>
            <person name="Dumas B."/>
            <person name="Fabro G."/>
            <person name="Fronick C."/>
            <person name="Fuerstenberg S.I."/>
            <person name="Fulton L."/>
            <person name="Gaulin E."/>
            <person name="Govers F."/>
            <person name="Hughes L."/>
            <person name="Humphray S."/>
            <person name="Jiang R.H."/>
            <person name="Judelson H."/>
            <person name="Kamoun S."/>
            <person name="Kyung K."/>
            <person name="Meijer H."/>
            <person name="Minx P."/>
            <person name="Morris P."/>
            <person name="Nelson J."/>
            <person name="Phuntumart V."/>
            <person name="Qutob D."/>
            <person name="Rehmany A."/>
            <person name="Rougon-Cardoso A."/>
            <person name="Ryden P."/>
            <person name="Torto-Alalibo T."/>
            <person name="Studholme D."/>
            <person name="Wang Y."/>
            <person name="Win J."/>
            <person name="Wood J."/>
            <person name="Clifton S.W."/>
            <person name="Rogers J."/>
            <person name="Van den Ackerveken G."/>
            <person name="Jones J.D."/>
            <person name="McDowell J.M."/>
            <person name="Beynon J."/>
            <person name="Tyler B.M."/>
        </authorList>
    </citation>
    <scope>NUCLEOTIDE SEQUENCE [LARGE SCALE GENOMIC DNA]</scope>
    <source>
        <strain evidence="2">Emoy2</strain>
    </source>
</reference>
<dbReference type="EMBL" id="JH598261">
    <property type="status" value="NOT_ANNOTATED_CDS"/>
    <property type="molecule type" value="Genomic_DNA"/>
</dbReference>
<dbReference type="EnsemblProtists" id="HpaT805887">
    <property type="protein sequence ID" value="HpaP805887"/>
    <property type="gene ID" value="HpaG805887"/>
</dbReference>
<dbReference type="Proteomes" id="UP000011713">
    <property type="component" value="Unassembled WGS sequence"/>
</dbReference>
<dbReference type="VEuPathDB" id="FungiDB:HpaG805887"/>
<dbReference type="InParanoid" id="M4BHL1"/>
<name>M4BHL1_HYAAE</name>